<gene>
    <name evidence="1" type="ORF">FMOSSE_LOCUS13214</name>
</gene>
<protein>
    <submittedName>
        <fullName evidence="1">10726_t:CDS:1</fullName>
    </submittedName>
</protein>
<feature type="non-terminal residue" evidence="1">
    <location>
        <position position="83"/>
    </location>
</feature>
<name>A0A9N9HHM1_FUNMO</name>
<evidence type="ECO:0000313" key="2">
    <source>
        <dbReference type="Proteomes" id="UP000789375"/>
    </source>
</evidence>
<sequence length="83" mass="9600">MVRPSKLRYYIIYSQAKAAAQIAREQAVRENAQLLDDYLVERYRARRYRIFVDKERTQPLCSGMLLISLKSTGLCPLIVCTSS</sequence>
<keyword evidence="2" id="KW-1185">Reference proteome</keyword>
<proteinExistence type="predicted"/>
<comment type="caution">
    <text evidence="1">The sequence shown here is derived from an EMBL/GenBank/DDBJ whole genome shotgun (WGS) entry which is preliminary data.</text>
</comment>
<dbReference type="Proteomes" id="UP000789375">
    <property type="component" value="Unassembled WGS sequence"/>
</dbReference>
<evidence type="ECO:0000313" key="1">
    <source>
        <dbReference type="EMBL" id="CAG8688358.1"/>
    </source>
</evidence>
<dbReference type="AlphaFoldDB" id="A0A9N9HHM1"/>
<reference evidence="1" key="1">
    <citation type="submission" date="2021-06" db="EMBL/GenBank/DDBJ databases">
        <authorList>
            <person name="Kallberg Y."/>
            <person name="Tangrot J."/>
            <person name="Rosling A."/>
        </authorList>
    </citation>
    <scope>NUCLEOTIDE SEQUENCE</scope>
    <source>
        <strain evidence="1">87-6 pot B 2015</strain>
    </source>
</reference>
<dbReference type="EMBL" id="CAJVPP010007425">
    <property type="protein sequence ID" value="CAG8688358.1"/>
    <property type="molecule type" value="Genomic_DNA"/>
</dbReference>
<organism evidence="1 2">
    <name type="scientific">Funneliformis mosseae</name>
    <name type="common">Endomycorrhizal fungus</name>
    <name type="synonym">Glomus mosseae</name>
    <dbReference type="NCBI Taxonomy" id="27381"/>
    <lineage>
        <taxon>Eukaryota</taxon>
        <taxon>Fungi</taxon>
        <taxon>Fungi incertae sedis</taxon>
        <taxon>Mucoromycota</taxon>
        <taxon>Glomeromycotina</taxon>
        <taxon>Glomeromycetes</taxon>
        <taxon>Glomerales</taxon>
        <taxon>Glomeraceae</taxon>
        <taxon>Funneliformis</taxon>
    </lineage>
</organism>
<accession>A0A9N9HHM1</accession>